<protein>
    <submittedName>
        <fullName evidence="2">Uncharacterized protein</fullName>
    </submittedName>
</protein>
<feature type="compositionally biased region" description="Low complexity" evidence="1">
    <location>
        <begin position="27"/>
        <end position="38"/>
    </location>
</feature>
<proteinExistence type="predicted"/>
<dbReference type="GeneID" id="9621713"/>
<reference evidence="2 3" key="1">
    <citation type="journal article" date="2010" name="Science">
        <title>Genomic analysis of organismal complexity in the multicellular green alga Volvox carteri.</title>
        <authorList>
            <person name="Prochnik S.E."/>
            <person name="Umen J."/>
            <person name="Nedelcu A.M."/>
            <person name="Hallmann A."/>
            <person name="Miller S.M."/>
            <person name="Nishii I."/>
            <person name="Ferris P."/>
            <person name="Kuo A."/>
            <person name="Mitros T."/>
            <person name="Fritz-Laylin L.K."/>
            <person name="Hellsten U."/>
            <person name="Chapman J."/>
            <person name="Simakov O."/>
            <person name="Rensing S.A."/>
            <person name="Terry A."/>
            <person name="Pangilinan J."/>
            <person name="Kapitonov V."/>
            <person name="Jurka J."/>
            <person name="Salamov A."/>
            <person name="Shapiro H."/>
            <person name="Schmutz J."/>
            <person name="Grimwood J."/>
            <person name="Lindquist E."/>
            <person name="Lucas S."/>
            <person name="Grigoriev I.V."/>
            <person name="Schmitt R."/>
            <person name="Kirk D."/>
            <person name="Rokhsar D.S."/>
        </authorList>
    </citation>
    <scope>NUCLEOTIDE SEQUENCE [LARGE SCALE GENOMIC DNA]</scope>
    <source>
        <strain evidence="3">f. Nagariensis / Eve</strain>
    </source>
</reference>
<dbReference type="EMBL" id="GL378323">
    <property type="protein sequence ID" value="EFJ52725.1"/>
    <property type="molecule type" value="Genomic_DNA"/>
</dbReference>
<name>D8THK0_VOLCA</name>
<sequence>MPPKMACQSQVPPQTLSPTNLGAYGTPSPSLQQPQQPSTAAKPPINIADLWAQLAAASPTGGGRDRSFGRSPSSKRLIFRQQLLVGSMACHDEDVLHANHTNAEFNVLLAEGRKYRDDFQAQHGAKPASSDVIVIRSHRAAKPKLPGVGHSVLTASSTVL</sequence>
<evidence type="ECO:0000313" key="3">
    <source>
        <dbReference type="Proteomes" id="UP000001058"/>
    </source>
</evidence>
<dbReference type="Proteomes" id="UP000001058">
    <property type="component" value="Unassembled WGS sequence"/>
</dbReference>
<dbReference type="KEGG" id="vcn:VOLCADRAFT_115673"/>
<evidence type="ECO:0000313" key="2">
    <source>
        <dbReference type="EMBL" id="EFJ52725.1"/>
    </source>
</evidence>
<keyword evidence="3" id="KW-1185">Reference proteome</keyword>
<feature type="region of interest" description="Disordered" evidence="1">
    <location>
        <begin position="1"/>
        <end position="42"/>
    </location>
</feature>
<dbReference type="InParanoid" id="D8THK0"/>
<dbReference type="AlphaFoldDB" id="D8THK0"/>
<dbReference type="RefSeq" id="XP_002945730.1">
    <property type="nucleotide sequence ID" value="XM_002945684.1"/>
</dbReference>
<gene>
    <name evidence="2" type="ORF">VOLCADRAFT_115673</name>
</gene>
<accession>D8THK0</accession>
<feature type="compositionally biased region" description="Polar residues" evidence="1">
    <location>
        <begin position="7"/>
        <end position="20"/>
    </location>
</feature>
<organism evidence="3">
    <name type="scientific">Volvox carteri f. nagariensis</name>
    <dbReference type="NCBI Taxonomy" id="3068"/>
    <lineage>
        <taxon>Eukaryota</taxon>
        <taxon>Viridiplantae</taxon>
        <taxon>Chlorophyta</taxon>
        <taxon>core chlorophytes</taxon>
        <taxon>Chlorophyceae</taxon>
        <taxon>CS clade</taxon>
        <taxon>Chlamydomonadales</taxon>
        <taxon>Volvocaceae</taxon>
        <taxon>Volvox</taxon>
    </lineage>
</organism>
<evidence type="ECO:0000256" key="1">
    <source>
        <dbReference type="SAM" id="MobiDB-lite"/>
    </source>
</evidence>